<name>R9P9S3_PSEHS</name>
<accession>R9P9S3</accession>
<protein>
    <submittedName>
        <fullName evidence="1">Uncharacterized protein</fullName>
    </submittedName>
</protein>
<organism evidence="1 2">
    <name type="scientific">Pseudozyma hubeiensis (strain SY62)</name>
    <name type="common">Yeast</name>
    <dbReference type="NCBI Taxonomy" id="1305764"/>
    <lineage>
        <taxon>Eukaryota</taxon>
        <taxon>Fungi</taxon>
        <taxon>Dikarya</taxon>
        <taxon>Basidiomycota</taxon>
        <taxon>Ustilaginomycotina</taxon>
        <taxon>Ustilaginomycetes</taxon>
        <taxon>Ustilaginales</taxon>
        <taxon>Ustilaginaceae</taxon>
        <taxon>Pseudozyma</taxon>
    </lineage>
</organism>
<dbReference type="EMBL" id="DF238815">
    <property type="protein sequence ID" value="GAC98138.1"/>
    <property type="molecule type" value="Genomic_DNA"/>
</dbReference>
<reference evidence="2" key="1">
    <citation type="journal article" date="2013" name="Genome Announc.">
        <title>Draft genome sequence of the basidiomycetous yeast-like fungus Pseudozyma hubeiensis SY62, which produces an abundant amount of the biosurfactant mannosylerythritol lipids.</title>
        <authorList>
            <person name="Konishi M."/>
            <person name="Hatada Y."/>
            <person name="Horiuchi J."/>
        </authorList>
    </citation>
    <scope>NUCLEOTIDE SEQUENCE [LARGE SCALE GENOMIC DNA]</scope>
    <source>
        <strain evidence="2">SY62</strain>
    </source>
</reference>
<evidence type="ECO:0000313" key="2">
    <source>
        <dbReference type="Proteomes" id="UP000014071"/>
    </source>
</evidence>
<dbReference type="AlphaFoldDB" id="R9P9S3"/>
<sequence>MLLDQKAQKRKGSGLEREFGTSAIIGVKEFSSRSARCKSVTVWKKERFQSRPAAFRLRCQESIGDCGGADSRCRTTVHLYGTHEPWIFRSRTASCARPTVLVHA</sequence>
<keyword evidence="2" id="KW-1185">Reference proteome</keyword>
<dbReference type="GeneID" id="24111004"/>
<evidence type="ECO:0000313" key="1">
    <source>
        <dbReference type="EMBL" id="GAC98138.1"/>
    </source>
</evidence>
<dbReference type="RefSeq" id="XP_012191725.1">
    <property type="nucleotide sequence ID" value="XM_012336335.1"/>
</dbReference>
<dbReference type="HOGENOM" id="CLU_2251257_0_0_1"/>
<dbReference type="Proteomes" id="UP000014071">
    <property type="component" value="Unassembled WGS sequence"/>
</dbReference>
<proteinExistence type="predicted"/>
<gene>
    <name evidence="1" type="ORF">PHSY_005727</name>
</gene>